<organism evidence="2 3">
    <name type="scientific">Pseudocohnilembus persalinus</name>
    <name type="common">Ciliate</name>
    <dbReference type="NCBI Taxonomy" id="266149"/>
    <lineage>
        <taxon>Eukaryota</taxon>
        <taxon>Sar</taxon>
        <taxon>Alveolata</taxon>
        <taxon>Ciliophora</taxon>
        <taxon>Intramacronucleata</taxon>
        <taxon>Oligohymenophorea</taxon>
        <taxon>Scuticociliatia</taxon>
        <taxon>Philasterida</taxon>
        <taxon>Pseudocohnilembidae</taxon>
        <taxon>Pseudocohnilembus</taxon>
    </lineage>
</organism>
<dbReference type="AlphaFoldDB" id="A0A0V0QK28"/>
<accession>A0A0V0QK28</accession>
<dbReference type="Proteomes" id="UP000054937">
    <property type="component" value="Unassembled WGS sequence"/>
</dbReference>
<name>A0A0V0QK28_PSEPJ</name>
<feature type="region of interest" description="Disordered" evidence="1">
    <location>
        <begin position="191"/>
        <end position="225"/>
    </location>
</feature>
<sequence>MIFILNKFSNLFKNIRFVDEDLKKNDNYYLDQYYNNQFSFQVSDNKILTDVKNISEIPKLTQHNSPCCTNYKQDLDSFVNQDFIPQNDIKINSTLNLTNFSNKNKYLLSCNQYTNKQNNKQDNENKYSNQLQYKEKQNNHNNIIDLFSQKKPYNYDMNKFNSGKKNIMEQNQWLINEDKFTQKLNEISEFNSQETVNNKQKQQTSENTNKNHANNKSDDNKNSFLFKPGDYEKVSKSNDEIILEFNNLKKQLACAEKSGKDLNISNENLNQEKTELQQQIQNYSKQLNQQQQENDYQQEMKEMRQQNIQNESKIQELQQIIQQLKEQNNQQQEQQKLQKNKSENLKDNFKHNQSQTLFQDDQINDFQIECDSTGNDSDWKKIYIQKINQFIEDNDVINTVEQYSHLKSQQQIIEASINTLTDQLEQNKQSIKNQQIRYIKD</sequence>
<evidence type="ECO:0000256" key="1">
    <source>
        <dbReference type="SAM" id="MobiDB-lite"/>
    </source>
</evidence>
<dbReference type="EMBL" id="LDAU01000155">
    <property type="protein sequence ID" value="KRX02357.1"/>
    <property type="molecule type" value="Genomic_DNA"/>
</dbReference>
<gene>
    <name evidence="2" type="ORF">PPERSA_09974</name>
</gene>
<feature type="compositionally biased region" description="Low complexity" evidence="1">
    <location>
        <begin position="285"/>
        <end position="297"/>
    </location>
</feature>
<evidence type="ECO:0000313" key="2">
    <source>
        <dbReference type="EMBL" id="KRX02357.1"/>
    </source>
</evidence>
<evidence type="ECO:0000313" key="3">
    <source>
        <dbReference type="Proteomes" id="UP000054937"/>
    </source>
</evidence>
<reference evidence="2 3" key="1">
    <citation type="journal article" date="2015" name="Sci. Rep.">
        <title>Genome of the facultative scuticociliatosis pathogen Pseudocohnilembus persalinus provides insight into its virulence through horizontal gene transfer.</title>
        <authorList>
            <person name="Xiong J."/>
            <person name="Wang G."/>
            <person name="Cheng J."/>
            <person name="Tian M."/>
            <person name="Pan X."/>
            <person name="Warren A."/>
            <person name="Jiang C."/>
            <person name="Yuan D."/>
            <person name="Miao W."/>
        </authorList>
    </citation>
    <scope>NUCLEOTIDE SEQUENCE [LARGE SCALE GENOMIC DNA]</scope>
    <source>
        <strain evidence="2">36N120E</strain>
    </source>
</reference>
<feature type="region of interest" description="Disordered" evidence="1">
    <location>
        <begin position="285"/>
        <end position="305"/>
    </location>
</feature>
<protein>
    <submittedName>
        <fullName evidence="2">Uncharacterized protein</fullName>
    </submittedName>
</protein>
<keyword evidence="3" id="KW-1185">Reference proteome</keyword>
<feature type="compositionally biased region" description="Polar residues" evidence="1">
    <location>
        <begin position="191"/>
        <end position="214"/>
    </location>
</feature>
<comment type="caution">
    <text evidence="2">The sequence shown here is derived from an EMBL/GenBank/DDBJ whole genome shotgun (WGS) entry which is preliminary data.</text>
</comment>
<proteinExistence type="predicted"/>
<dbReference type="InParanoid" id="A0A0V0QK28"/>